<feature type="compositionally biased region" description="Polar residues" evidence="1">
    <location>
        <begin position="9"/>
        <end position="19"/>
    </location>
</feature>
<dbReference type="Proteomes" id="UP001283361">
    <property type="component" value="Unassembled WGS sequence"/>
</dbReference>
<evidence type="ECO:0000313" key="3">
    <source>
        <dbReference type="Proteomes" id="UP001283361"/>
    </source>
</evidence>
<feature type="compositionally biased region" description="Acidic residues" evidence="1">
    <location>
        <begin position="42"/>
        <end position="77"/>
    </location>
</feature>
<dbReference type="AlphaFoldDB" id="A0AAE0ZZM1"/>
<comment type="caution">
    <text evidence="2">The sequence shown here is derived from an EMBL/GenBank/DDBJ whole genome shotgun (WGS) entry which is preliminary data.</text>
</comment>
<dbReference type="EMBL" id="JAWDGP010002904">
    <property type="protein sequence ID" value="KAK3778598.1"/>
    <property type="molecule type" value="Genomic_DNA"/>
</dbReference>
<keyword evidence="3" id="KW-1185">Reference proteome</keyword>
<reference evidence="2" key="1">
    <citation type="journal article" date="2023" name="G3 (Bethesda)">
        <title>A reference genome for the long-term kleptoplast-retaining sea slug Elysia crispata morphotype clarki.</title>
        <authorList>
            <person name="Eastman K.E."/>
            <person name="Pendleton A.L."/>
            <person name="Shaikh M.A."/>
            <person name="Suttiyut T."/>
            <person name="Ogas R."/>
            <person name="Tomko P."/>
            <person name="Gavelis G."/>
            <person name="Widhalm J.R."/>
            <person name="Wisecaver J.H."/>
        </authorList>
    </citation>
    <scope>NUCLEOTIDE SEQUENCE</scope>
    <source>
        <strain evidence="2">ECLA1</strain>
    </source>
</reference>
<evidence type="ECO:0000313" key="2">
    <source>
        <dbReference type="EMBL" id="KAK3778598.1"/>
    </source>
</evidence>
<sequence>MHSAVESITAITNQAQKTPASERINKTGASWVKFDKRKTLEMEDDDDEEEEEEEEKEEKEEEEEEKEEEGEEGGVVQ</sequence>
<proteinExistence type="predicted"/>
<organism evidence="2 3">
    <name type="scientific">Elysia crispata</name>
    <name type="common">lettuce slug</name>
    <dbReference type="NCBI Taxonomy" id="231223"/>
    <lineage>
        <taxon>Eukaryota</taxon>
        <taxon>Metazoa</taxon>
        <taxon>Spiralia</taxon>
        <taxon>Lophotrochozoa</taxon>
        <taxon>Mollusca</taxon>
        <taxon>Gastropoda</taxon>
        <taxon>Heterobranchia</taxon>
        <taxon>Euthyneura</taxon>
        <taxon>Panpulmonata</taxon>
        <taxon>Sacoglossa</taxon>
        <taxon>Placobranchoidea</taxon>
        <taxon>Plakobranchidae</taxon>
        <taxon>Elysia</taxon>
    </lineage>
</organism>
<name>A0AAE0ZZM1_9GAST</name>
<evidence type="ECO:0000256" key="1">
    <source>
        <dbReference type="SAM" id="MobiDB-lite"/>
    </source>
</evidence>
<feature type="region of interest" description="Disordered" evidence="1">
    <location>
        <begin position="1"/>
        <end position="77"/>
    </location>
</feature>
<accession>A0AAE0ZZM1</accession>
<protein>
    <submittedName>
        <fullName evidence="2">Uncharacterized protein</fullName>
    </submittedName>
</protein>
<gene>
    <name evidence="2" type="ORF">RRG08_010895</name>
</gene>